<gene>
    <name evidence="1" type="ORF">EXY25_15920</name>
</gene>
<organism evidence="1 2">
    <name type="scientific">Corallincola spongiicola</name>
    <dbReference type="NCBI Taxonomy" id="2520508"/>
    <lineage>
        <taxon>Bacteria</taxon>
        <taxon>Pseudomonadati</taxon>
        <taxon>Pseudomonadota</taxon>
        <taxon>Gammaproteobacteria</taxon>
        <taxon>Alteromonadales</taxon>
        <taxon>Psychromonadaceae</taxon>
        <taxon>Corallincola</taxon>
    </lineage>
</organism>
<comment type="caution">
    <text evidence="1">The sequence shown here is derived from an EMBL/GenBank/DDBJ whole genome shotgun (WGS) entry which is preliminary data.</text>
</comment>
<evidence type="ECO:0000313" key="1">
    <source>
        <dbReference type="EMBL" id="TAA41728.1"/>
    </source>
</evidence>
<evidence type="ECO:0000313" key="2">
    <source>
        <dbReference type="Proteomes" id="UP000292544"/>
    </source>
</evidence>
<name>A0ABY1WLE9_9GAMM</name>
<protein>
    <submittedName>
        <fullName evidence="1">Uncharacterized protein</fullName>
    </submittedName>
</protein>
<accession>A0ABY1WLE9</accession>
<keyword evidence="2" id="KW-1185">Reference proteome</keyword>
<dbReference type="RefSeq" id="WP_130567634.1">
    <property type="nucleotide sequence ID" value="NZ_SHLY01000007.1"/>
</dbReference>
<dbReference type="Proteomes" id="UP000292544">
    <property type="component" value="Unassembled WGS sequence"/>
</dbReference>
<sequence length="143" mass="16454">MTEPKPIEEITLEDLESHRWCYYQDDEKGYDGFEYVIPDSHTDFSDQVIEMELAFFTFSNGGVAKGMFDGSEGFHIFDGHTWFSMWHGVREPTASELENFSSFLKHYGFEMPVRAEAQRSRTSKSFGGLQYLSEEGDVCECAI</sequence>
<proteinExistence type="predicted"/>
<reference evidence="2" key="1">
    <citation type="submission" date="2019-02" db="EMBL/GenBank/DDBJ databases">
        <title>Draft genome sequence of Muricauda sp. 176CP4-71.</title>
        <authorList>
            <person name="Park J.-S."/>
        </authorList>
    </citation>
    <scope>NUCLEOTIDE SEQUENCE [LARGE SCALE GENOMIC DNA]</scope>
    <source>
        <strain evidence="2">176GS2-150</strain>
    </source>
</reference>
<dbReference type="EMBL" id="SHLY01000007">
    <property type="protein sequence ID" value="TAA41728.1"/>
    <property type="molecule type" value="Genomic_DNA"/>
</dbReference>